<dbReference type="InterPro" id="IPR011009">
    <property type="entry name" value="Kinase-like_dom_sf"/>
</dbReference>
<name>A0ABU3WPQ2_9NOCA</name>
<keyword evidence="3" id="KW-1185">Reference proteome</keyword>
<dbReference type="Pfam" id="PF01636">
    <property type="entry name" value="APH"/>
    <property type="match status" value="1"/>
</dbReference>
<evidence type="ECO:0000313" key="2">
    <source>
        <dbReference type="EMBL" id="MDV2475955.1"/>
    </source>
</evidence>
<protein>
    <submittedName>
        <fullName evidence="2">Phosphotransferase family protein</fullName>
    </submittedName>
</protein>
<sequence>MTAESVVPEGAEQDIKTTETDLGELREQLEGWLGDRLEADASPRVYNLNRPEHSGMSSISVLFDLDWSKNGQEQSAQLVARLAPEADAYPVFPSYDLQRQFDVMTAVRDSSDIPVPNVRWVETSADVLGRPFLVMDRAEGVVPVDNPPYVFTGWLLDADDDTRRAVQSTSVKVLADIHAITEPASKLPAMVAPAGVSSLRRHVENERAYYEWTRREDGLRIPVLERAFEWLETNWPADPSEDVLCWGDARIGNILYRGTDAGAVLDWESAALAPRELDLGWFIFFHRMFQDIADQFSMPGLPGFLRRSDVVAEYEKISGVEVRDLDFYLVYAALRHGIVMSQIMRRRVHFGEMEFPADPDHLVLHQAMLAQLIDDSYDWEK</sequence>
<evidence type="ECO:0000259" key="1">
    <source>
        <dbReference type="Pfam" id="PF01636"/>
    </source>
</evidence>
<dbReference type="CDD" id="cd05154">
    <property type="entry name" value="ACAD10_11_N-like"/>
    <property type="match status" value="1"/>
</dbReference>
<dbReference type="PANTHER" id="PTHR21310:SF40">
    <property type="entry name" value="AMINOGLYCOSIDE PHOSPHOTRANSFERASE DOMAIN-CONTAINING PROTEIN-RELATED"/>
    <property type="match status" value="1"/>
</dbReference>
<dbReference type="Gene3D" id="3.30.200.20">
    <property type="entry name" value="Phosphorylase Kinase, domain 1"/>
    <property type="match status" value="1"/>
</dbReference>
<dbReference type="SUPFAM" id="SSF56112">
    <property type="entry name" value="Protein kinase-like (PK-like)"/>
    <property type="match status" value="1"/>
</dbReference>
<reference evidence="2 3" key="1">
    <citation type="submission" date="2019-10" db="EMBL/GenBank/DDBJ databases">
        <title>Draft Genome Assembly of Rhodococcus zopfii DSM44189.</title>
        <authorList>
            <person name="Sutton J.M."/>
            <person name="Akob D.M."/>
            <person name="Bushman T.J."/>
        </authorList>
    </citation>
    <scope>NUCLEOTIDE SEQUENCE [LARGE SCALE GENOMIC DNA]</scope>
    <source>
        <strain evidence="2 3">DSM 44189</strain>
    </source>
</reference>
<dbReference type="InterPro" id="IPR051678">
    <property type="entry name" value="AGP_Transferase"/>
</dbReference>
<dbReference type="Gene3D" id="3.90.1200.10">
    <property type="match status" value="1"/>
</dbReference>
<feature type="domain" description="Aminoglycoside phosphotransferase" evidence="1">
    <location>
        <begin position="95"/>
        <end position="286"/>
    </location>
</feature>
<dbReference type="InterPro" id="IPR041726">
    <property type="entry name" value="ACAD10_11_N"/>
</dbReference>
<dbReference type="PANTHER" id="PTHR21310">
    <property type="entry name" value="AMINOGLYCOSIDE PHOSPHOTRANSFERASE-RELATED-RELATED"/>
    <property type="match status" value="1"/>
</dbReference>
<accession>A0ABU3WPQ2</accession>
<comment type="caution">
    <text evidence="2">The sequence shown here is derived from an EMBL/GenBank/DDBJ whole genome shotgun (WGS) entry which is preliminary data.</text>
</comment>
<organism evidence="2 3">
    <name type="scientific">Rhodococcus zopfii</name>
    <dbReference type="NCBI Taxonomy" id="43772"/>
    <lineage>
        <taxon>Bacteria</taxon>
        <taxon>Bacillati</taxon>
        <taxon>Actinomycetota</taxon>
        <taxon>Actinomycetes</taxon>
        <taxon>Mycobacteriales</taxon>
        <taxon>Nocardiaceae</taxon>
        <taxon>Rhodococcus</taxon>
    </lineage>
</organism>
<dbReference type="Proteomes" id="UP001275440">
    <property type="component" value="Unassembled WGS sequence"/>
</dbReference>
<dbReference type="RefSeq" id="WP_072813409.1">
    <property type="nucleotide sequence ID" value="NZ_JAHWLX010000028.1"/>
</dbReference>
<gene>
    <name evidence="2" type="ORF">F8M49_12445</name>
</gene>
<proteinExistence type="predicted"/>
<dbReference type="EMBL" id="WBMO01000001">
    <property type="protein sequence ID" value="MDV2475955.1"/>
    <property type="molecule type" value="Genomic_DNA"/>
</dbReference>
<evidence type="ECO:0000313" key="3">
    <source>
        <dbReference type="Proteomes" id="UP001275440"/>
    </source>
</evidence>
<dbReference type="InterPro" id="IPR002575">
    <property type="entry name" value="Aminoglycoside_PTrfase"/>
</dbReference>